<feature type="domain" description="Conserved hypothetical protein CHP03032" evidence="1">
    <location>
        <begin position="19"/>
        <end position="336"/>
    </location>
</feature>
<comment type="caution">
    <text evidence="2">The sequence shown here is derived from an EMBL/GenBank/DDBJ whole genome shotgun (WGS) entry which is preliminary data.</text>
</comment>
<name>A0ABP9VTG5_9BACT</name>
<dbReference type="Proteomes" id="UP001416858">
    <property type="component" value="Unassembled WGS sequence"/>
</dbReference>
<dbReference type="NCBIfam" id="TIGR03032">
    <property type="entry name" value="TIGR03032 family protein"/>
    <property type="match status" value="1"/>
</dbReference>
<gene>
    <name evidence="2" type="ORF">Rcae01_03031</name>
</gene>
<keyword evidence="3" id="KW-1185">Reference proteome</keyword>
<dbReference type="RefSeq" id="WP_345684422.1">
    <property type="nucleotide sequence ID" value="NZ_BAABRO010000005.1"/>
</dbReference>
<dbReference type="EMBL" id="BAABRO010000005">
    <property type="protein sequence ID" value="GAA5507575.1"/>
    <property type="molecule type" value="Genomic_DNA"/>
</dbReference>
<sequence length="356" mass="39627">MLNSIPQTSPLGFNILSSRNFTSWLASENVSLALSTYQSGELFLIGRQADNKISIFERKFARCMGLWSDSQTLCLASVYQIWRMENMLVAGQMDDGYDRVYVPRVGYTTGDVDAHDVAMESDGRLVFVSTMASCLATTSDRYNLQPLWHPPFISKIAWEDRCHLNGLALKDGQARYVTCCSQSDIVDGWRDARADGGCVIDITSNEIITQGLSMPHSPRVYRDRLWLLDSGRGNLGFIDLATGKFEPIAFCPGYARGLAFVGDYAVVGLSLPRRENSFHGLDLDQNLAKRGARARCGLQVIDLRSGDAVQWIRIEGNIQELYDVVTLPGVVRPKALGFLTDEIHHSRVLPPQVNQL</sequence>
<dbReference type="Pfam" id="PF16261">
    <property type="entry name" value="DUF4915"/>
    <property type="match status" value="1"/>
</dbReference>
<evidence type="ECO:0000313" key="3">
    <source>
        <dbReference type="Proteomes" id="UP001416858"/>
    </source>
</evidence>
<dbReference type="InterPro" id="IPR017481">
    <property type="entry name" value="CHP03032"/>
</dbReference>
<organism evidence="2 3">
    <name type="scientific">Novipirellula caenicola</name>
    <dbReference type="NCBI Taxonomy" id="1536901"/>
    <lineage>
        <taxon>Bacteria</taxon>
        <taxon>Pseudomonadati</taxon>
        <taxon>Planctomycetota</taxon>
        <taxon>Planctomycetia</taxon>
        <taxon>Pirellulales</taxon>
        <taxon>Pirellulaceae</taxon>
        <taxon>Novipirellula</taxon>
    </lineage>
</organism>
<evidence type="ECO:0000259" key="1">
    <source>
        <dbReference type="Pfam" id="PF16261"/>
    </source>
</evidence>
<protein>
    <recommendedName>
        <fullName evidence="1">Conserved hypothetical protein CHP03032 domain-containing protein</fullName>
    </recommendedName>
</protein>
<proteinExistence type="predicted"/>
<accession>A0ABP9VTG5</accession>
<reference evidence="2 3" key="1">
    <citation type="submission" date="2024-02" db="EMBL/GenBank/DDBJ databases">
        <title>Rhodopirellula caenicola NBRC 110016.</title>
        <authorList>
            <person name="Ichikawa N."/>
            <person name="Katano-Makiyama Y."/>
            <person name="Hidaka K."/>
        </authorList>
    </citation>
    <scope>NUCLEOTIDE SEQUENCE [LARGE SCALE GENOMIC DNA]</scope>
    <source>
        <strain evidence="2 3">NBRC 110016</strain>
    </source>
</reference>
<dbReference type="SUPFAM" id="SSF63825">
    <property type="entry name" value="YWTD domain"/>
    <property type="match status" value="1"/>
</dbReference>
<evidence type="ECO:0000313" key="2">
    <source>
        <dbReference type="EMBL" id="GAA5507575.1"/>
    </source>
</evidence>